<feature type="compositionally biased region" description="Basic and acidic residues" evidence="1">
    <location>
        <begin position="1"/>
        <end position="26"/>
    </location>
</feature>
<organism evidence="3 4">
    <name type="scientific">Rhizobium metallidurans</name>
    <dbReference type="NCBI Taxonomy" id="1265931"/>
    <lineage>
        <taxon>Bacteria</taxon>
        <taxon>Pseudomonadati</taxon>
        <taxon>Pseudomonadota</taxon>
        <taxon>Alphaproteobacteria</taxon>
        <taxon>Hyphomicrobiales</taxon>
        <taxon>Rhizobiaceae</taxon>
        <taxon>Rhizobium/Agrobacterium group</taxon>
        <taxon>Rhizobium</taxon>
    </lineage>
</organism>
<comment type="caution">
    <text evidence="3">The sequence shown here is derived from an EMBL/GenBank/DDBJ whole genome shotgun (WGS) entry which is preliminary data.</text>
</comment>
<dbReference type="AlphaFoldDB" id="A0A7W6CUW6"/>
<evidence type="ECO:0000259" key="2">
    <source>
        <dbReference type="PROSITE" id="PS50914"/>
    </source>
</evidence>
<feature type="compositionally biased region" description="Basic and acidic residues" evidence="1">
    <location>
        <begin position="65"/>
        <end position="83"/>
    </location>
</feature>
<gene>
    <name evidence="3" type="ORF">GGQ67_001754</name>
</gene>
<proteinExistence type="predicted"/>
<dbReference type="Pfam" id="PF04972">
    <property type="entry name" value="BON"/>
    <property type="match status" value="1"/>
</dbReference>
<dbReference type="EMBL" id="JACIDW010000003">
    <property type="protein sequence ID" value="MBB3964115.1"/>
    <property type="molecule type" value="Genomic_DNA"/>
</dbReference>
<dbReference type="PROSITE" id="PS50914">
    <property type="entry name" value="BON"/>
    <property type="match status" value="1"/>
</dbReference>
<sequence length="161" mass="17563">MPMNNDGKKPLSRSEDYRDFEERNIDDGWPYADTPGSSSAAPENGAYGETPANFDSGDNPGFRVDGIDRDGNENRLKDSLRADTIDRDDSDDLEARVTENIENVPEVDIDSIEVHADGHVVTVEGSVETIGIARKVELAASSVDGVRQVRTMLHTTGVDAR</sequence>
<feature type="domain" description="BON" evidence="2">
    <location>
        <begin position="89"/>
        <end position="157"/>
    </location>
</feature>
<keyword evidence="4" id="KW-1185">Reference proteome</keyword>
<evidence type="ECO:0000313" key="3">
    <source>
        <dbReference type="EMBL" id="MBB3964115.1"/>
    </source>
</evidence>
<protein>
    <recommendedName>
        <fullName evidence="2">BON domain-containing protein</fullName>
    </recommendedName>
</protein>
<name>A0A7W6CUW6_9HYPH</name>
<evidence type="ECO:0000256" key="1">
    <source>
        <dbReference type="SAM" id="MobiDB-lite"/>
    </source>
</evidence>
<accession>A0A7W6CUW6</accession>
<evidence type="ECO:0000313" key="4">
    <source>
        <dbReference type="Proteomes" id="UP000582090"/>
    </source>
</evidence>
<dbReference type="InterPro" id="IPR007055">
    <property type="entry name" value="BON_dom"/>
</dbReference>
<feature type="region of interest" description="Disordered" evidence="1">
    <location>
        <begin position="1"/>
        <end position="83"/>
    </location>
</feature>
<dbReference type="Proteomes" id="UP000582090">
    <property type="component" value="Unassembled WGS sequence"/>
</dbReference>
<reference evidence="3 4" key="1">
    <citation type="submission" date="2020-08" db="EMBL/GenBank/DDBJ databases">
        <title>Genomic Encyclopedia of Type Strains, Phase IV (KMG-IV): sequencing the most valuable type-strain genomes for metagenomic binning, comparative biology and taxonomic classification.</title>
        <authorList>
            <person name="Goeker M."/>
        </authorList>
    </citation>
    <scope>NUCLEOTIDE SEQUENCE [LARGE SCALE GENOMIC DNA]</scope>
    <source>
        <strain evidence="3 4">DSM 26575</strain>
    </source>
</reference>
<dbReference type="RefSeq" id="WP_183899752.1">
    <property type="nucleotide sequence ID" value="NZ_JACIDW010000003.1"/>
</dbReference>